<reference evidence="3" key="1">
    <citation type="submission" date="2016-01" db="EMBL/GenBank/DDBJ databases">
        <authorList>
            <person name="Peeters C."/>
        </authorList>
    </citation>
    <scope>NUCLEOTIDE SEQUENCE [LARGE SCALE GENOMIC DNA]</scope>
    <source>
        <strain evidence="3">LMG 29318</strain>
    </source>
</reference>
<sequence length="399" mass="44798">MREFSALRVAIVHEWLVTRGGSEKVLEEMLEIWPNADLFSVIDCYSDADRKHIGGRRAKTTFIQQLPCASRLYQKYLPLMPFAVEQLDLSSYDLVISSSHAVSKGVITGPNQLHICYIHSPIRYAWDMQHQYLKEAGLDKGLSGWAARLILHKIRQWDARSSLGVDCFVANSQYIARRVNKVYRREAKVIYPPVSIDAFERGDTKSDFYLTASRLVPYKKIPAIVEAFAKMPSRRLVVIGDGPEFAKAKAHATSNVTLMGYQPFSVLQDHMRRAKAFIFNAEEDFGIVPVEAQACGTPVIAFGSGGAKETIISDASRGTTGLFYAAQTPDAIMDAVARFESLATPIDPRACRQNAERFSAERFRQSFRSYCEKRYAEFVESCGTIPQADHIPYSSQKAK</sequence>
<dbReference type="InterPro" id="IPR001296">
    <property type="entry name" value="Glyco_trans_1"/>
</dbReference>
<dbReference type="Pfam" id="PF13439">
    <property type="entry name" value="Glyco_transf_4"/>
    <property type="match status" value="1"/>
</dbReference>
<dbReference type="InterPro" id="IPR050194">
    <property type="entry name" value="Glycosyltransferase_grp1"/>
</dbReference>
<dbReference type="Gene3D" id="3.40.50.2000">
    <property type="entry name" value="Glycogen Phosphorylase B"/>
    <property type="match status" value="2"/>
</dbReference>
<evidence type="ECO:0000259" key="2">
    <source>
        <dbReference type="Pfam" id="PF13439"/>
    </source>
</evidence>
<evidence type="ECO:0000259" key="1">
    <source>
        <dbReference type="Pfam" id="PF00534"/>
    </source>
</evidence>
<proteinExistence type="predicted"/>
<name>A0A158CA61_9BURK</name>
<dbReference type="PANTHER" id="PTHR45947:SF3">
    <property type="entry name" value="SULFOQUINOVOSYL TRANSFERASE SQD2"/>
    <property type="match status" value="1"/>
</dbReference>
<dbReference type="CDD" id="cd03804">
    <property type="entry name" value="GT4_WbaZ-like"/>
    <property type="match status" value="1"/>
</dbReference>
<keyword evidence="4" id="KW-1185">Reference proteome</keyword>
<feature type="domain" description="Glycosyl transferase family 1" evidence="1">
    <location>
        <begin position="203"/>
        <end position="357"/>
    </location>
</feature>
<keyword evidence="3" id="KW-0808">Transferase</keyword>
<dbReference type="SUPFAM" id="SSF53756">
    <property type="entry name" value="UDP-Glycosyltransferase/glycogen phosphorylase"/>
    <property type="match status" value="1"/>
</dbReference>
<dbReference type="InterPro" id="IPR028098">
    <property type="entry name" value="Glyco_trans_4-like_N"/>
</dbReference>
<dbReference type="Proteomes" id="UP000054870">
    <property type="component" value="Unassembled WGS sequence"/>
</dbReference>
<dbReference type="AlphaFoldDB" id="A0A158CA61"/>
<feature type="domain" description="Glycosyltransferase subfamily 4-like N-terminal" evidence="2">
    <location>
        <begin position="20"/>
        <end position="197"/>
    </location>
</feature>
<organism evidence="3 4">
    <name type="scientific">Caballeronia catudaia</name>
    <dbReference type="NCBI Taxonomy" id="1777136"/>
    <lineage>
        <taxon>Bacteria</taxon>
        <taxon>Pseudomonadati</taxon>
        <taxon>Pseudomonadota</taxon>
        <taxon>Betaproteobacteria</taxon>
        <taxon>Burkholderiales</taxon>
        <taxon>Burkholderiaceae</taxon>
        <taxon>Caballeronia</taxon>
    </lineage>
</organism>
<dbReference type="EMBL" id="FCOF02000026">
    <property type="protein sequence ID" value="SAK79248.1"/>
    <property type="molecule type" value="Genomic_DNA"/>
</dbReference>
<protein>
    <submittedName>
        <fullName evidence="3">Group 1 family glycosyl transferase</fullName>
    </submittedName>
</protein>
<dbReference type="Pfam" id="PF00534">
    <property type="entry name" value="Glycos_transf_1"/>
    <property type="match status" value="1"/>
</dbReference>
<comment type="caution">
    <text evidence="3">The sequence shown here is derived from an EMBL/GenBank/DDBJ whole genome shotgun (WGS) entry which is preliminary data.</text>
</comment>
<accession>A0A158CA61</accession>
<gene>
    <name evidence="3" type="ORF">AWB75_04790</name>
</gene>
<dbReference type="GO" id="GO:0016757">
    <property type="term" value="F:glycosyltransferase activity"/>
    <property type="evidence" value="ECO:0007669"/>
    <property type="project" value="InterPro"/>
</dbReference>
<evidence type="ECO:0000313" key="4">
    <source>
        <dbReference type="Proteomes" id="UP000054870"/>
    </source>
</evidence>
<evidence type="ECO:0000313" key="3">
    <source>
        <dbReference type="EMBL" id="SAK79248.1"/>
    </source>
</evidence>
<dbReference type="PANTHER" id="PTHR45947">
    <property type="entry name" value="SULFOQUINOVOSYL TRANSFERASE SQD2"/>
    <property type="match status" value="1"/>
</dbReference>